<comment type="subcellular location">
    <subcellularLocation>
        <location evidence="1">Nucleus</location>
    </subcellularLocation>
</comment>
<accession>A0A8B8FX99</accession>
<evidence type="ECO:0000313" key="5">
    <source>
        <dbReference type="RefSeq" id="XP_025414986.1"/>
    </source>
</evidence>
<evidence type="ECO:0000256" key="1">
    <source>
        <dbReference type="ARBA" id="ARBA00004123"/>
    </source>
</evidence>
<evidence type="ECO:0000259" key="2">
    <source>
        <dbReference type="Pfam" id="PF05225"/>
    </source>
</evidence>
<reference evidence="4 5" key="1">
    <citation type="submission" date="2025-04" db="UniProtKB">
        <authorList>
            <consortium name="RefSeq"/>
        </authorList>
    </citation>
    <scope>IDENTIFICATION</scope>
    <source>
        <tissue evidence="4 5">Whole body</tissue>
    </source>
</reference>
<sequence length="101" mass="11639">MVGRKKKIGARPYKTYNEETLQRAVLLVKSHKLTERWASKEFGISKSTIHRKRHDQNLSPVGRPCVLNYDEEQDLVKGLIVASKWGFPLISHDISHNLCEI</sequence>
<organism evidence="3 4">
    <name type="scientific">Sipha flava</name>
    <name type="common">yellow sugarcane aphid</name>
    <dbReference type="NCBI Taxonomy" id="143950"/>
    <lineage>
        <taxon>Eukaryota</taxon>
        <taxon>Metazoa</taxon>
        <taxon>Ecdysozoa</taxon>
        <taxon>Arthropoda</taxon>
        <taxon>Hexapoda</taxon>
        <taxon>Insecta</taxon>
        <taxon>Pterygota</taxon>
        <taxon>Neoptera</taxon>
        <taxon>Paraneoptera</taxon>
        <taxon>Hemiptera</taxon>
        <taxon>Sternorrhyncha</taxon>
        <taxon>Aphidomorpha</taxon>
        <taxon>Aphidoidea</taxon>
        <taxon>Aphididae</taxon>
        <taxon>Sipha</taxon>
    </lineage>
</organism>
<dbReference type="OrthoDB" id="6623948at2759"/>
<dbReference type="GO" id="GO:0003677">
    <property type="term" value="F:DNA binding"/>
    <property type="evidence" value="ECO:0007669"/>
    <property type="project" value="InterPro"/>
</dbReference>
<evidence type="ECO:0000313" key="3">
    <source>
        <dbReference type="Proteomes" id="UP000694846"/>
    </source>
</evidence>
<dbReference type="RefSeq" id="XP_025414985.1">
    <property type="nucleotide sequence ID" value="XM_025559200.1"/>
</dbReference>
<dbReference type="GeneID" id="112686778"/>
<proteinExistence type="predicted"/>
<evidence type="ECO:0000313" key="4">
    <source>
        <dbReference type="RefSeq" id="XP_025414985.1"/>
    </source>
</evidence>
<keyword evidence="3" id="KW-1185">Reference proteome</keyword>
<dbReference type="GO" id="GO:0005634">
    <property type="term" value="C:nucleus"/>
    <property type="evidence" value="ECO:0007669"/>
    <property type="project" value="UniProtKB-SubCell"/>
</dbReference>
<dbReference type="InterPro" id="IPR007889">
    <property type="entry name" value="HTH_Psq"/>
</dbReference>
<dbReference type="Proteomes" id="UP000694846">
    <property type="component" value="Unplaced"/>
</dbReference>
<name>A0A8B8FX99_9HEMI</name>
<protein>
    <submittedName>
        <fullName evidence="4 5">Uncharacterized protein LOC112686778</fullName>
    </submittedName>
</protein>
<dbReference type="Gene3D" id="1.10.10.60">
    <property type="entry name" value="Homeodomain-like"/>
    <property type="match status" value="1"/>
</dbReference>
<dbReference type="SUPFAM" id="SSF46689">
    <property type="entry name" value="Homeodomain-like"/>
    <property type="match status" value="1"/>
</dbReference>
<dbReference type="Pfam" id="PF05225">
    <property type="entry name" value="HTH_psq"/>
    <property type="match status" value="1"/>
</dbReference>
<dbReference type="RefSeq" id="XP_025414986.1">
    <property type="nucleotide sequence ID" value="XM_025559201.1"/>
</dbReference>
<gene>
    <name evidence="4 5" type="primary">LOC112686778</name>
</gene>
<dbReference type="InterPro" id="IPR009057">
    <property type="entry name" value="Homeodomain-like_sf"/>
</dbReference>
<feature type="domain" description="HTH psq-type" evidence="2">
    <location>
        <begin position="18"/>
        <end position="53"/>
    </location>
</feature>
<dbReference type="AlphaFoldDB" id="A0A8B8FX99"/>